<dbReference type="EMBL" id="BAVZ01000007">
    <property type="protein sequence ID" value="GAF08505.1"/>
    <property type="molecule type" value="Genomic_DNA"/>
</dbReference>
<feature type="domain" description="Band 7" evidence="2">
    <location>
        <begin position="177"/>
        <end position="338"/>
    </location>
</feature>
<organism evidence="3 4">
    <name type="scientific">Paenibacillus pini JCM 16418</name>
    <dbReference type="NCBI Taxonomy" id="1236976"/>
    <lineage>
        <taxon>Bacteria</taxon>
        <taxon>Bacillati</taxon>
        <taxon>Bacillota</taxon>
        <taxon>Bacilli</taxon>
        <taxon>Bacillales</taxon>
        <taxon>Paenibacillaceae</taxon>
        <taxon>Paenibacillus</taxon>
    </lineage>
</organism>
<evidence type="ECO:0000259" key="2">
    <source>
        <dbReference type="SMART" id="SM00244"/>
    </source>
</evidence>
<reference evidence="3 4" key="1">
    <citation type="journal article" date="2014" name="Genome Announc.">
        <title>Draft Genome Sequence of Paenibacillus pini JCM 16418T, Isolated from the Rhizosphere of Pine Tree.</title>
        <authorList>
            <person name="Yuki M."/>
            <person name="Oshima K."/>
            <person name="Suda W."/>
            <person name="Oshida Y."/>
            <person name="Kitamura K."/>
            <person name="Iida Y."/>
            <person name="Hattori M."/>
            <person name="Ohkuma M."/>
        </authorList>
    </citation>
    <scope>NUCLEOTIDE SEQUENCE [LARGE SCALE GENOMIC DNA]</scope>
    <source>
        <strain evidence="3 4">JCM 16418</strain>
    </source>
</reference>
<dbReference type="InterPro" id="IPR001107">
    <property type="entry name" value="Band_7"/>
</dbReference>
<dbReference type="PANTHER" id="PTHR10264:SF83">
    <property type="entry name" value="BLL5629 PROTEIN"/>
    <property type="match status" value="1"/>
</dbReference>
<comment type="caution">
    <text evidence="3">The sequence shown here is derived from an EMBL/GenBank/DDBJ whole genome shotgun (WGS) entry which is preliminary data.</text>
</comment>
<evidence type="ECO:0000313" key="3">
    <source>
        <dbReference type="EMBL" id="GAF08505.1"/>
    </source>
</evidence>
<dbReference type="SMART" id="SM00244">
    <property type="entry name" value="PHB"/>
    <property type="match status" value="1"/>
</dbReference>
<dbReference type="GO" id="GO:0006508">
    <property type="term" value="P:proteolysis"/>
    <property type="evidence" value="ECO:0007669"/>
    <property type="project" value="UniProtKB-KW"/>
</dbReference>
<dbReference type="CDD" id="cd13438">
    <property type="entry name" value="SPFH_eoslipins_u2"/>
    <property type="match status" value="1"/>
</dbReference>
<dbReference type="STRING" id="1236976.JCM16418_2586"/>
<protein>
    <submittedName>
        <fullName evidence="3">Stomatin/prohibitin-family membrane protease</fullName>
    </submittedName>
</protein>
<dbReference type="SUPFAM" id="SSF117892">
    <property type="entry name" value="Band 7/SPFH domain"/>
    <property type="match status" value="1"/>
</dbReference>
<dbReference type="InterPro" id="IPR036013">
    <property type="entry name" value="Band_7/SPFH_dom_sf"/>
</dbReference>
<evidence type="ECO:0000256" key="1">
    <source>
        <dbReference type="ARBA" id="ARBA00008164"/>
    </source>
</evidence>
<proteinExistence type="inferred from homology"/>
<dbReference type="Proteomes" id="UP000019364">
    <property type="component" value="Unassembled WGS sequence"/>
</dbReference>
<dbReference type="Gene3D" id="3.30.479.30">
    <property type="entry name" value="Band 7 domain"/>
    <property type="match status" value="1"/>
</dbReference>
<sequence>MKGHYKSEGYLQIKSNQIKSNQIKSNQITTNLQMTTYISIHMGGIPMFKKITIKQDERGLLFRKGSYVKLLQPGTYRFFIMADDSVEVLNMTKPFAVPGKDIHLFTQDEILMSKLTLVEVQDHELAFHYENGRFVSILTAGTYAFWNVLKKHTFITADIRIPELGPEIDLAILPRINGYYQTVEVANHEMALLYYNNVLQKELRPGRYYFWKGPVSVQAKTIDLRQQQLDMTGQEILTEDKVTLRLNFVCQYKIVNPLQALEIKHYEDQLYILLQLILREYVGTLKLDDLLRMKQEIGTFVLERLNEQSDRYGMQFLSAGLKDIILPGDIKDILNTVLLAEKKAQATMITRREETASTRSLLNTAKLMDENGTLYRLKELEFLEKICEKIGTISLTGGGNLLEQLNSLLSAKSVND</sequence>
<keyword evidence="3" id="KW-0645">Protease</keyword>
<comment type="similarity">
    <text evidence="1">Belongs to the band 7/mec-2 family.</text>
</comment>
<evidence type="ECO:0000313" key="4">
    <source>
        <dbReference type="Proteomes" id="UP000019364"/>
    </source>
</evidence>
<dbReference type="AlphaFoldDB" id="W7YC73"/>
<dbReference type="GO" id="GO:0008233">
    <property type="term" value="F:peptidase activity"/>
    <property type="evidence" value="ECO:0007669"/>
    <property type="project" value="UniProtKB-KW"/>
</dbReference>
<gene>
    <name evidence="3" type="ORF">JCM16418_2586</name>
</gene>
<dbReference type="PANTHER" id="PTHR10264">
    <property type="entry name" value="BAND 7 PROTEIN-RELATED"/>
    <property type="match status" value="1"/>
</dbReference>
<name>W7YC73_9BACL</name>
<dbReference type="Pfam" id="PF01145">
    <property type="entry name" value="Band_7"/>
    <property type="match status" value="1"/>
</dbReference>
<keyword evidence="4" id="KW-1185">Reference proteome</keyword>
<dbReference type="GO" id="GO:0005886">
    <property type="term" value="C:plasma membrane"/>
    <property type="evidence" value="ECO:0007669"/>
    <property type="project" value="InterPro"/>
</dbReference>
<accession>W7YC73</accession>
<dbReference type="eggNOG" id="COG0330">
    <property type="taxonomic scope" value="Bacteria"/>
</dbReference>
<dbReference type="InterPro" id="IPR043202">
    <property type="entry name" value="Band-7_stomatin-like"/>
</dbReference>
<keyword evidence="3" id="KW-0378">Hydrolase</keyword>